<evidence type="ECO:0000256" key="5">
    <source>
        <dbReference type="PROSITE-ProRule" id="PRU00192"/>
    </source>
</evidence>
<dbReference type="EMBL" id="JANPWB010000010">
    <property type="protein sequence ID" value="KAJ1141864.1"/>
    <property type="molecule type" value="Genomic_DNA"/>
</dbReference>
<dbReference type="GO" id="GO:0005085">
    <property type="term" value="F:guanyl-nucleotide exchange factor activity"/>
    <property type="evidence" value="ECO:0007669"/>
    <property type="project" value="UniProtKB-KW"/>
</dbReference>
<dbReference type="InterPro" id="IPR047271">
    <property type="entry name" value="Ephexin-like"/>
</dbReference>
<dbReference type="InterPro" id="IPR011993">
    <property type="entry name" value="PH-like_dom_sf"/>
</dbReference>
<dbReference type="Proteomes" id="UP001066276">
    <property type="component" value="Chromosome 6"/>
</dbReference>
<feature type="compositionally biased region" description="Basic and acidic residues" evidence="6">
    <location>
        <begin position="234"/>
        <end position="249"/>
    </location>
</feature>
<evidence type="ECO:0000256" key="4">
    <source>
        <dbReference type="ARBA" id="ARBA00023273"/>
    </source>
</evidence>
<dbReference type="PROSITE" id="PS50002">
    <property type="entry name" value="SH3"/>
    <property type="match status" value="1"/>
</dbReference>
<feature type="compositionally biased region" description="Basic residues" evidence="6">
    <location>
        <begin position="217"/>
        <end position="230"/>
    </location>
</feature>
<dbReference type="GO" id="GO:0042995">
    <property type="term" value="C:cell projection"/>
    <property type="evidence" value="ECO:0007669"/>
    <property type="project" value="UniProtKB-SubCell"/>
</dbReference>
<dbReference type="PANTHER" id="PTHR12845">
    <property type="entry name" value="GUANINE NUCLEOTIDE EXCHANGE FACTOR"/>
    <property type="match status" value="1"/>
</dbReference>
<feature type="region of interest" description="Disordered" evidence="6">
    <location>
        <begin position="23"/>
        <end position="43"/>
    </location>
</feature>
<evidence type="ECO:0000313" key="10">
    <source>
        <dbReference type="EMBL" id="KAJ1141864.1"/>
    </source>
</evidence>
<evidence type="ECO:0000256" key="3">
    <source>
        <dbReference type="ARBA" id="ARBA00022658"/>
    </source>
</evidence>
<dbReference type="AlphaFoldDB" id="A0AAV7QQ20"/>
<dbReference type="InterPro" id="IPR035899">
    <property type="entry name" value="DBL_dom_sf"/>
</dbReference>
<keyword evidence="11" id="KW-1185">Reference proteome</keyword>
<sequence>MSRGQGPVEPIWKFTMKKRSIAPTKGPFQVSKMSNRHSDSSLADDSSYLLDRRFCSELQLNTNAASPSRHKSMESVSNAAFCPDPVLTASNGRRIVLSTESPAALKVGTQQLIPKGLAVATKTKVQRHHTFQVATLTKDLARNDPKRISAPDISLDDFDDEEDVGGTLTRNFRNQSYRAAMKGFKDSEEADQMKPISFSTLKPLMEDPTAQPPRSPVKSKRTFGKKKMQRHAGSFKDDPRLYQELRERGLSSNNQESDDDLLEDSPGRVERPEPDDSIVVKSYRPAQQIWSQLPQVQESGLLDIIAPVERKRQEAIFEIITSEYSYLHSLDILVRFFQKSEELKDTMNTTDHHHLFSNIADILEISKRFFDDLEQRHKDSENALINDISDIVEVHALNHFKPYVIYCSNEVYQQRTLQRLLNTNQKFKETLKQIEMKPECGGLPMISFLILPMQRVTRMPLLMDTICQKTDPCSPEYEASARCLKAISKLVRKCNEGARRMERTEQMYTLQTQLEFGKIKPFPLISASRWLLKRGELTLIEEAGIFRKGFGRPSCYLFLFNDVLIITKKKSDESYVVMDYAKMDQLAVDKIDNNDPQLSPPVKSGTGTLSRSLSCPYLFQVTMRRNSEGKMEQITLSTETLSDRARWITALEHKEENKENEKADRRGLRQVEITKAYFAKQTDEISLQQSDVVLVLQEEDGWYQGERIRDSEMGWFPQACAKEITNINVVQRNVQRMERLRIETDV</sequence>
<keyword evidence="3" id="KW-0344">Guanine-nucleotide releasing factor</keyword>
<evidence type="ECO:0008006" key="12">
    <source>
        <dbReference type="Google" id="ProtNLM"/>
    </source>
</evidence>
<dbReference type="SMART" id="SM00233">
    <property type="entry name" value="PH"/>
    <property type="match status" value="1"/>
</dbReference>
<dbReference type="SUPFAM" id="SSF50729">
    <property type="entry name" value="PH domain-like"/>
    <property type="match status" value="1"/>
</dbReference>
<dbReference type="Pfam" id="PF00018">
    <property type="entry name" value="SH3_1"/>
    <property type="match status" value="1"/>
</dbReference>
<dbReference type="Gene3D" id="2.30.29.30">
    <property type="entry name" value="Pleckstrin-homology domain (PH domain)/Phosphotyrosine-binding domain (PTB)"/>
    <property type="match status" value="1"/>
</dbReference>
<dbReference type="InterPro" id="IPR035797">
    <property type="entry name" value="ARHGEF16/ARHGEF26_SH3"/>
</dbReference>
<dbReference type="InterPro" id="IPR001452">
    <property type="entry name" value="SH3_domain"/>
</dbReference>
<comment type="caution">
    <text evidence="10">The sequence shown here is derived from an EMBL/GenBank/DDBJ whole genome shotgun (WGS) entry which is preliminary data.</text>
</comment>
<evidence type="ECO:0000259" key="7">
    <source>
        <dbReference type="PROSITE" id="PS50002"/>
    </source>
</evidence>
<evidence type="ECO:0000256" key="6">
    <source>
        <dbReference type="SAM" id="MobiDB-lite"/>
    </source>
</evidence>
<dbReference type="CDD" id="cd00160">
    <property type="entry name" value="RhoGEF"/>
    <property type="match status" value="1"/>
</dbReference>
<dbReference type="CDD" id="cd11938">
    <property type="entry name" value="SH3_ARHGEF16_26"/>
    <property type="match status" value="1"/>
</dbReference>
<dbReference type="SMART" id="SM00325">
    <property type="entry name" value="RhoGEF"/>
    <property type="match status" value="1"/>
</dbReference>
<dbReference type="PROSITE" id="PS50003">
    <property type="entry name" value="PH_DOMAIN"/>
    <property type="match status" value="1"/>
</dbReference>
<proteinExistence type="predicted"/>
<dbReference type="SMART" id="SM00326">
    <property type="entry name" value="SH3"/>
    <property type="match status" value="1"/>
</dbReference>
<name>A0AAV7QQ20_PLEWA</name>
<feature type="region of interest" description="Disordered" evidence="6">
    <location>
        <begin position="200"/>
        <end position="278"/>
    </location>
</feature>
<dbReference type="Pfam" id="PF00621">
    <property type="entry name" value="RhoGEF"/>
    <property type="match status" value="1"/>
</dbReference>
<feature type="domain" description="PH" evidence="8">
    <location>
        <begin position="530"/>
        <end position="656"/>
    </location>
</feature>
<organism evidence="10 11">
    <name type="scientific">Pleurodeles waltl</name>
    <name type="common">Iberian ribbed newt</name>
    <dbReference type="NCBI Taxonomy" id="8319"/>
    <lineage>
        <taxon>Eukaryota</taxon>
        <taxon>Metazoa</taxon>
        <taxon>Chordata</taxon>
        <taxon>Craniata</taxon>
        <taxon>Vertebrata</taxon>
        <taxon>Euteleostomi</taxon>
        <taxon>Amphibia</taxon>
        <taxon>Batrachia</taxon>
        <taxon>Caudata</taxon>
        <taxon>Salamandroidea</taxon>
        <taxon>Salamandridae</taxon>
        <taxon>Pleurodelinae</taxon>
        <taxon>Pleurodeles</taxon>
    </lineage>
</organism>
<accession>A0AAV7QQ20</accession>
<feature type="compositionally biased region" description="Basic and acidic residues" evidence="6">
    <location>
        <begin position="265"/>
        <end position="274"/>
    </location>
</feature>
<evidence type="ECO:0000256" key="2">
    <source>
        <dbReference type="ARBA" id="ARBA00022443"/>
    </source>
</evidence>
<dbReference type="InterPro" id="IPR055251">
    <property type="entry name" value="SOS1_NGEF_PH"/>
</dbReference>
<dbReference type="FunFam" id="1.20.900.10:FF:000007">
    <property type="entry name" value="rho guanine nucleotide exchange factor 19"/>
    <property type="match status" value="1"/>
</dbReference>
<keyword evidence="4" id="KW-0966">Cell projection</keyword>
<dbReference type="InterPro" id="IPR000219">
    <property type="entry name" value="DH_dom"/>
</dbReference>
<dbReference type="SUPFAM" id="SSF50044">
    <property type="entry name" value="SH3-domain"/>
    <property type="match status" value="1"/>
</dbReference>
<comment type="subcellular location">
    <subcellularLocation>
        <location evidence="1">Cell projection</location>
    </subcellularLocation>
</comment>
<evidence type="ECO:0000259" key="8">
    <source>
        <dbReference type="PROSITE" id="PS50003"/>
    </source>
</evidence>
<protein>
    <recommendedName>
        <fullName evidence="12">Rho guanine nucleotide exchange factor 16</fullName>
    </recommendedName>
</protein>
<dbReference type="InterPro" id="IPR047270">
    <property type="entry name" value="PH_ephexin"/>
</dbReference>
<dbReference type="Pfam" id="PF22697">
    <property type="entry name" value="SOS1_NGEF_PH"/>
    <property type="match status" value="1"/>
</dbReference>
<evidence type="ECO:0000259" key="9">
    <source>
        <dbReference type="PROSITE" id="PS50010"/>
    </source>
</evidence>
<reference evidence="10" key="1">
    <citation type="journal article" date="2022" name="bioRxiv">
        <title>Sequencing and chromosome-scale assembly of the giantPleurodeles waltlgenome.</title>
        <authorList>
            <person name="Brown T."/>
            <person name="Elewa A."/>
            <person name="Iarovenko S."/>
            <person name="Subramanian E."/>
            <person name="Araus A.J."/>
            <person name="Petzold A."/>
            <person name="Susuki M."/>
            <person name="Suzuki K.-i.T."/>
            <person name="Hayashi T."/>
            <person name="Toyoda A."/>
            <person name="Oliveira C."/>
            <person name="Osipova E."/>
            <person name="Leigh N.D."/>
            <person name="Simon A."/>
            <person name="Yun M.H."/>
        </authorList>
    </citation>
    <scope>NUCLEOTIDE SEQUENCE</scope>
    <source>
        <strain evidence="10">20211129_DDA</strain>
        <tissue evidence="10">Liver</tissue>
    </source>
</reference>
<dbReference type="Gene3D" id="2.30.30.40">
    <property type="entry name" value="SH3 Domains"/>
    <property type="match status" value="1"/>
</dbReference>
<feature type="domain" description="DH" evidence="9">
    <location>
        <begin position="311"/>
        <end position="497"/>
    </location>
</feature>
<dbReference type="PANTHER" id="PTHR12845:SF3">
    <property type="entry name" value="RHO GUANINE NUCLEOTIDE EXCHANGE FACTOR 16"/>
    <property type="match status" value="1"/>
</dbReference>
<keyword evidence="2 5" id="KW-0728">SH3 domain</keyword>
<dbReference type="SUPFAM" id="SSF48065">
    <property type="entry name" value="DBL homology domain (DH-domain)"/>
    <property type="match status" value="1"/>
</dbReference>
<evidence type="ECO:0000313" key="11">
    <source>
        <dbReference type="Proteomes" id="UP001066276"/>
    </source>
</evidence>
<dbReference type="InterPro" id="IPR001849">
    <property type="entry name" value="PH_domain"/>
</dbReference>
<dbReference type="InterPro" id="IPR036028">
    <property type="entry name" value="SH3-like_dom_sf"/>
</dbReference>
<evidence type="ECO:0000256" key="1">
    <source>
        <dbReference type="ARBA" id="ARBA00004316"/>
    </source>
</evidence>
<feature type="domain" description="SH3" evidence="7">
    <location>
        <begin position="666"/>
        <end position="726"/>
    </location>
</feature>
<dbReference type="CDD" id="cd01221">
    <property type="entry name" value="PH_ephexin"/>
    <property type="match status" value="1"/>
</dbReference>
<gene>
    <name evidence="10" type="ORF">NDU88_008192</name>
</gene>
<dbReference type="PROSITE" id="PS50010">
    <property type="entry name" value="DH_2"/>
    <property type="match status" value="1"/>
</dbReference>
<dbReference type="Gene3D" id="1.20.900.10">
    <property type="entry name" value="Dbl homology (DH) domain"/>
    <property type="match status" value="1"/>
</dbReference>